<evidence type="ECO:0000313" key="1">
    <source>
        <dbReference type="EMBL" id="QLG87066.1"/>
    </source>
</evidence>
<dbReference type="RefSeq" id="WP_179357152.1">
    <property type="nucleotide sequence ID" value="NZ_CP058627.1"/>
</dbReference>
<name>A0A7H9BFP9_9NEIS</name>
<sequence>MANTLDLSQEIAVSYGLTNALTQDYRKNGAVVSVEAALRTALKMLNDDRKSGAAGFNGLAAIEYLSAVVEVIDGKAVRHA</sequence>
<organism evidence="1 2">
    <name type="scientific">Chitinibacter bivalviorum</name>
    <dbReference type="NCBI Taxonomy" id="2739434"/>
    <lineage>
        <taxon>Bacteria</taxon>
        <taxon>Pseudomonadati</taxon>
        <taxon>Pseudomonadota</taxon>
        <taxon>Betaproteobacteria</taxon>
        <taxon>Neisseriales</taxon>
        <taxon>Chitinibacteraceae</taxon>
        <taxon>Chitinibacter</taxon>
    </lineage>
</organism>
<dbReference type="EMBL" id="CP058627">
    <property type="protein sequence ID" value="QLG87066.1"/>
    <property type="molecule type" value="Genomic_DNA"/>
</dbReference>
<accession>A0A7H9BFP9</accession>
<protein>
    <submittedName>
        <fullName evidence="1">Uncharacterized protein</fullName>
    </submittedName>
</protein>
<proteinExistence type="predicted"/>
<reference evidence="1 2" key="1">
    <citation type="submission" date="2020-07" db="EMBL/GenBank/DDBJ databases">
        <title>Complete genome sequence of Chitinibacter sp. 2T18.</title>
        <authorList>
            <person name="Bae J.-W."/>
            <person name="Choi J.-W."/>
        </authorList>
    </citation>
    <scope>NUCLEOTIDE SEQUENCE [LARGE SCALE GENOMIC DNA]</scope>
    <source>
        <strain evidence="1 2">2T18</strain>
    </source>
</reference>
<gene>
    <name evidence="1" type="ORF">HQ393_01740</name>
</gene>
<dbReference type="Proteomes" id="UP000509597">
    <property type="component" value="Chromosome"/>
</dbReference>
<dbReference type="AlphaFoldDB" id="A0A7H9BFP9"/>
<evidence type="ECO:0000313" key="2">
    <source>
        <dbReference type="Proteomes" id="UP000509597"/>
    </source>
</evidence>
<dbReference type="KEGG" id="chiz:HQ393_01740"/>
<keyword evidence="2" id="KW-1185">Reference proteome</keyword>